<evidence type="ECO:0000313" key="3">
    <source>
        <dbReference type="Proteomes" id="UP001057738"/>
    </source>
</evidence>
<organism evidence="2 3">
    <name type="scientific">Streptomyces yangpuensis</name>
    <dbReference type="NCBI Taxonomy" id="1648182"/>
    <lineage>
        <taxon>Bacteria</taxon>
        <taxon>Bacillati</taxon>
        <taxon>Actinomycetota</taxon>
        <taxon>Actinomycetes</taxon>
        <taxon>Kitasatosporales</taxon>
        <taxon>Streptomycetaceae</taxon>
        <taxon>Streptomyces</taxon>
    </lineage>
</organism>
<proteinExistence type="predicted"/>
<dbReference type="Pfam" id="PF05853">
    <property type="entry name" value="BKACE"/>
    <property type="match status" value="2"/>
</dbReference>
<dbReference type="Gene3D" id="3.20.20.70">
    <property type="entry name" value="Aldolase class I"/>
    <property type="match status" value="2"/>
</dbReference>
<dbReference type="InterPro" id="IPR008567">
    <property type="entry name" value="BKACE"/>
</dbReference>
<dbReference type="EMBL" id="CP102514">
    <property type="protein sequence ID" value="UUY47093.1"/>
    <property type="molecule type" value="Genomic_DNA"/>
</dbReference>
<gene>
    <name evidence="2" type="ORF">NRK68_07565</name>
</gene>
<dbReference type="InterPro" id="IPR013785">
    <property type="entry name" value="Aldolase_TIM"/>
</dbReference>
<accession>A0ABY5PTU8</accession>
<keyword evidence="3" id="KW-1185">Reference proteome</keyword>
<reference evidence="2" key="1">
    <citation type="submission" date="2022-08" db="EMBL/GenBank/DDBJ databases">
        <authorList>
            <person name="Tian L."/>
        </authorList>
    </citation>
    <scope>NUCLEOTIDE SEQUENCE</scope>
    <source>
        <strain evidence="2">CM253</strain>
    </source>
</reference>
<sequence length="264" mass="26833">MRTAARPAVVSLNGSRGAADGPAVPMSPQDLAESAVGAVAAGAAEVLVHPRTPCGRESLSPRVVGPLLEVLRGAGVGVPLTVPASIGAEPDPAERRARIRAWTVLPDRAVVHFAEPGAAALALALLERGVAVDAVVPLAGPAGPEPLERLRSWLTRIPGAGADGVRVAAEITGPRTDTFRAGPGRPTEAVARAGLPAGWREPPPGGVLLFGRDGASWPTLRLAARCGTAARTGVGDVLHLPDGRPARSNAQLVAAARELLPREG</sequence>
<dbReference type="PANTHER" id="PTHR37418">
    <property type="entry name" value="3-KETO-5-AMINOHEXANOATE CLEAVAGE ENZYME-RELATED"/>
    <property type="match status" value="1"/>
</dbReference>
<name>A0ABY5PTU8_9ACTN</name>
<dbReference type="PANTHER" id="PTHR37418:SF1">
    <property type="entry name" value="3-KETO-5-AMINOHEXANOATE CLEAVAGE PROTEIN"/>
    <property type="match status" value="1"/>
</dbReference>
<feature type="region of interest" description="Disordered" evidence="1">
    <location>
        <begin position="1"/>
        <end position="23"/>
    </location>
</feature>
<evidence type="ECO:0000313" key="2">
    <source>
        <dbReference type="EMBL" id="UUY47093.1"/>
    </source>
</evidence>
<evidence type="ECO:0000256" key="1">
    <source>
        <dbReference type="SAM" id="MobiDB-lite"/>
    </source>
</evidence>
<protein>
    <submittedName>
        <fullName evidence="2">3-keto-5-aminohexanoate cleavage protein</fullName>
    </submittedName>
</protein>
<dbReference type="Proteomes" id="UP001057738">
    <property type="component" value="Chromosome"/>
</dbReference>